<evidence type="ECO:0000256" key="5">
    <source>
        <dbReference type="ARBA" id="ARBA00023237"/>
    </source>
</evidence>
<dbReference type="InterPro" id="IPR032831">
    <property type="entry name" value="LptM_cons"/>
</dbReference>
<evidence type="ECO:0000256" key="6">
    <source>
        <dbReference type="ARBA" id="ARBA00023288"/>
    </source>
</evidence>
<evidence type="ECO:0000256" key="2">
    <source>
        <dbReference type="ARBA" id="ARBA00022729"/>
    </source>
</evidence>
<keyword evidence="2" id="KW-0732">Signal</keyword>
<keyword evidence="3" id="KW-0472">Membrane</keyword>
<keyword evidence="6" id="KW-0449">Lipoprotein</keyword>
<evidence type="ECO:0000313" key="8">
    <source>
        <dbReference type="EMBL" id="SVB30980.1"/>
    </source>
</evidence>
<evidence type="ECO:0000256" key="3">
    <source>
        <dbReference type="ARBA" id="ARBA00023136"/>
    </source>
</evidence>
<keyword evidence="5" id="KW-0998">Cell outer membrane</keyword>
<reference evidence="8" key="1">
    <citation type="submission" date="2018-05" db="EMBL/GenBank/DDBJ databases">
        <authorList>
            <person name="Lanie J.A."/>
            <person name="Ng W.-L."/>
            <person name="Kazmierczak K.M."/>
            <person name="Andrzejewski T.M."/>
            <person name="Davidsen T.M."/>
            <person name="Wayne K.J."/>
            <person name="Tettelin H."/>
            <person name="Glass J.I."/>
            <person name="Rusch D."/>
            <person name="Podicherti R."/>
            <person name="Tsui H.-C.T."/>
            <person name="Winkler M.E."/>
        </authorList>
    </citation>
    <scope>NUCLEOTIDE SEQUENCE</scope>
</reference>
<dbReference type="EMBL" id="UINC01036662">
    <property type="protein sequence ID" value="SVB30980.1"/>
    <property type="molecule type" value="Genomic_DNA"/>
</dbReference>
<proteinExistence type="predicted"/>
<comment type="subcellular location">
    <subcellularLocation>
        <location evidence="1">Cell outer membrane</location>
        <topology evidence="1">Lipid-anchor</topology>
    </subcellularLocation>
</comment>
<dbReference type="NCBIfam" id="NF047847">
    <property type="entry name" value="SS_mature_LptM"/>
    <property type="match status" value="1"/>
</dbReference>
<organism evidence="8">
    <name type="scientific">marine metagenome</name>
    <dbReference type="NCBI Taxonomy" id="408172"/>
    <lineage>
        <taxon>unclassified sequences</taxon>
        <taxon>metagenomes</taxon>
        <taxon>ecological metagenomes</taxon>
    </lineage>
</organism>
<sequence length="149" mass="16512">MSNKVIRARISWLFVCTGLLGTVLILSSCGQKGPLYAPPRMPEIRFYSMNEQKQQRELVLVPGAGQAGCHNLPLTRAVYRVAQVGFTFCEIYAKKDCQPGSEHNLRWPATTQDPDKTEPTTRITPGAKWLFATVDTAKVGSWSCRLSPG</sequence>
<evidence type="ECO:0000256" key="7">
    <source>
        <dbReference type="SAM" id="MobiDB-lite"/>
    </source>
</evidence>
<dbReference type="PROSITE" id="PS51257">
    <property type="entry name" value="PROKAR_LIPOPROTEIN"/>
    <property type="match status" value="1"/>
</dbReference>
<name>A0A382CXS5_9ZZZZ</name>
<gene>
    <name evidence="8" type="ORF">METZ01_LOCUS183834</name>
</gene>
<keyword evidence="4" id="KW-0564">Palmitate</keyword>
<evidence type="ECO:0000256" key="1">
    <source>
        <dbReference type="ARBA" id="ARBA00004459"/>
    </source>
</evidence>
<evidence type="ECO:0000256" key="4">
    <source>
        <dbReference type="ARBA" id="ARBA00023139"/>
    </source>
</evidence>
<dbReference type="AlphaFoldDB" id="A0A382CXS5"/>
<feature type="region of interest" description="Disordered" evidence="7">
    <location>
        <begin position="103"/>
        <end position="122"/>
    </location>
</feature>
<protein>
    <submittedName>
        <fullName evidence="8">Uncharacterized protein</fullName>
    </submittedName>
</protein>
<accession>A0A382CXS5</accession>